<evidence type="ECO:0000256" key="8">
    <source>
        <dbReference type="ARBA" id="ARBA00022786"/>
    </source>
</evidence>
<evidence type="ECO:0000256" key="10">
    <source>
        <dbReference type="ARBA" id="ARBA00022833"/>
    </source>
</evidence>
<dbReference type="Pfam" id="PF08772">
    <property type="entry name" value="Zn_ribbon_NOB1"/>
    <property type="match status" value="1"/>
</dbReference>
<feature type="region of interest" description="Disordered" evidence="12">
    <location>
        <begin position="168"/>
        <end position="200"/>
    </location>
</feature>
<dbReference type="GO" id="GO:0004521">
    <property type="term" value="F:RNA endonuclease activity"/>
    <property type="evidence" value="ECO:0007669"/>
    <property type="project" value="UniProtKB-ARBA"/>
</dbReference>
<dbReference type="GO" id="GO:0016787">
    <property type="term" value="F:hydrolase activity"/>
    <property type="evidence" value="ECO:0007669"/>
    <property type="project" value="UniProtKB-KW"/>
</dbReference>
<proteinExistence type="inferred from homology"/>
<evidence type="ECO:0000259" key="13">
    <source>
        <dbReference type="PROSITE" id="PS50089"/>
    </source>
</evidence>
<protein>
    <recommendedName>
        <fullName evidence="3">RING-type E3 ubiquitin transferase</fullName>
        <ecNumber evidence="3">2.3.2.27</ecNumber>
    </recommendedName>
</protein>
<dbReference type="Gene3D" id="6.20.210.10">
    <property type="entry name" value="Nin one binding (NOB1), Zn-ribbon-like"/>
    <property type="match status" value="1"/>
</dbReference>
<dbReference type="PANTHER" id="PTHR12814">
    <property type="entry name" value="RNA-BINDING PROTEIN NOB1"/>
    <property type="match status" value="1"/>
</dbReference>
<sequence>MRAASEVPAEVLVVDSGAFIKRAPLQDIGSKIFTVPEVINELKCSKTREFIEMLPYEILLQEPTPESLGIGLKQIFGFLVSDVSKKTGDYSVLSAVDLKVLALTHDLYVESCGSDRLVYDVKMVKSVNDINGHKPPEIQTDNAKLSDQKTEVNEINDLNAASEIIGFYKPSEDSSGEPKDTEVEKGEEACSSSDDDDGWINSDNIDSSLRKLGAIMVPERNVKVACITADFAMQNVLLQMGLPLLSLDGYRIRCLKSYILRCRACYGTTSDMERRFCKRCGHEALHRVAVTVNDDGTMKIHVNWRRLLSKRGLKYSLPAPKGGKHGQDPQLFEDQRMPHNRMAKQKIDPVSSDPFDIIDVTSRCFYYVYSMPTYYCYQCERLVRLRDGDFVCATCGSDFVEEMPTETRSPFQYPFASLIENLLGNDEHRTSSSNAGTSVDSPTPGGRIRFTSEGHPNTSSSGQNIQNSNEESGGNSNEPSPDVLITTFLNQLLSNLSAQGAHIQLQISTDPNSRINVLHRPISDYVFGEGGLDEVVTQLLNQFDGGSSPVDQKYLGNLPMSVIDERLINDNERCPTCMELFVKDEVVAKLDCHHCFHRDCILPWFRRRNTCPVCRQVVDAEKWHSNDPLEELD</sequence>
<evidence type="ECO:0000256" key="4">
    <source>
        <dbReference type="ARBA" id="ARBA00022679"/>
    </source>
</evidence>
<evidence type="ECO:0000256" key="2">
    <source>
        <dbReference type="ARBA" id="ARBA00005858"/>
    </source>
</evidence>
<dbReference type="FunFam" id="3.40.50.1010:FF:000020">
    <property type="entry name" value="20S-pre-rRNA D-site endonuclease NOB1"/>
    <property type="match status" value="1"/>
</dbReference>
<comment type="similarity">
    <text evidence="2">Belongs to the NOB1 family.</text>
</comment>
<dbReference type="STRING" id="451379.A0A158R4F5"/>
<evidence type="ECO:0000256" key="1">
    <source>
        <dbReference type="ARBA" id="ARBA00000900"/>
    </source>
</evidence>
<dbReference type="InterPro" id="IPR039907">
    <property type="entry name" value="NOB1"/>
</dbReference>
<dbReference type="InterPro" id="IPR014881">
    <property type="entry name" value="NOB1_Zn-bd"/>
</dbReference>
<evidence type="ECO:0000256" key="7">
    <source>
        <dbReference type="ARBA" id="ARBA00022771"/>
    </source>
</evidence>
<evidence type="ECO:0000256" key="6">
    <source>
        <dbReference type="ARBA" id="ARBA00022723"/>
    </source>
</evidence>
<dbReference type="EC" id="2.3.2.27" evidence="3"/>
<accession>A0A158R4F5</accession>
<dbReference type="AlphaFoldDB" id="A0A158R4F5"/>
<dbReference type="InterPro" id="IPR013083">
    <property type="entry name" value="Znf_RING/FYVE/PHD"/>
</dbReference>
<keyword evidence="4" id="KW-0808">Transferase</keyword>
<evidence type="ECO:0000313" key="14">
    <source>
        <dbReference type="Proteomes" id="UP000046393"/>
    </source>
</evidence>
<evidence type="ECO:0000313" key="15">
    <source>
        <dbReference type="WBParaSite" id="SMUV_0000329701-mRNA-1"/>
    </source>
</evidence>
<dbReference type="GO" id="GO:0031981">
    <property type="term" value="C:nuclear lumen"/>
    <property type="evidence" value="ECO:0007669"/>
    <property type="project" value="UniProtKB-ARBA"/>
</dbReference>
<organism evidence="14 15">
    <name type="scientific">Syphacia muris</name>
    <dbReference type="NCBI Taxonomy" id="451379"/>
    <lineage>
        <taxon>Eukaryota</taxon>
        <taxon>Metazoa</taxon>
        <taxon>Ecdysozoa</taxon>
        <taxon>Nematoda</taxon>
        <taxon>Chromadorea</taxon>
        <taxon>Rhabditida</taxon>
        <taxon>Spirurina</taxon>
        <taxon>Oxyuridomorpha</taxon>
        <taxon>Oxyuroidea</taxon>
        <taxon>Oxyuridae</taxon>
        <taxon>Syphacia</taxon>
    </lineage>
</organism>
<keyword evidence="6" id="KW-0479">Metal-binding</keyword>
<keyword evidence="14" id="KW-1185">Reference proteome</keyword>
<reference evidence="15" key="1">
    <citation type="submission" date="2016-04" db="UniProtKB">
        <authorList>
            <consortium name="WormBaseParasite"/>
        </authorList>
    </citation>
    <scope>IDENTIFICATION</scope>
</reference>
<evidence type="ECO:0000256" key="12">
    <source>
        <dbReference type="SAM" id="MobiDB-lite"/>
    </source>
</evidence>
<dbReference type="Gene3D" id="3.30.40.10">
    <property type="entry name" value="Zinc/RING finger domain, C3HC4 (zinc finger)"/>
    <property type="match status" value="1"/>
</dbReference>
<dbReference type="Proteomes" id="UP000046393">
    <property type="component" value="Unplaced"/>
</dbReference>
<keyword evidence="7 11" id="KW-0863">Zinc-finger</keyword>
<feature type="compositionally biased region" description="Basic and acidic residues" evidence="12">
    <location>
        <begin position="170"/>
        <end position="188"/>
    </location>
</feature>
<dbReference type="Pfam" id="PF13639">
    <property type="entry name" value="zf-RING_2"/>
    <property type="match status" value="1"/>
</dbReference>
<dbReference type="WBParaSite" id="SMUV_0000329701-mRNA-1">
    <property type="protein sequence ID" value="SMUV_0000329701-mRNA-1"/>
    <property type="gene ID" value="SMUV_0000329701"/>
</dbReference>
<feature type="compositionally biased region" description="Low complexity" evidence="12">
    <location>
        <begin position="467"/>
        <end position="481"/>
    </location>
</feature>
<dbReference type="GO" id="GO:0005737">
    <property type="term" value="C:cytoplasm"/>
    <property type="evidence" value="ECO:0007669"/>
    <property type="project" value="UniProtKB-ARBA"/>
</dbReference>
<keyword evidence="9" id="KW-0378">Hydrolase</keyword>
<keyword evidence="10" id="KW-0862">Zinc</keyword>
<evidence type="ECO:0000256" key="11">
    <source>
        <dbReference type="PROSITE-ProRule" id="PRU00175"/>
    </source>
</evidence>
<feature type="compositionally biased region" description="Polar residues" evidence="12">
    <location>
        <begin position="431"/>
        <end position="441"/>
    </location>
</feature>
<dbReference type="SUPFAM" id="SSF144206">
    <property type="entry name" value="NOB1 zinc finger-like"/>
    <property type="match status" value="1"/>
</dbReference>
<dbReference type="GO" id="GO:0030490">
    <property type="term" value="P:maturation of SSU-rRNA"/>
    <property type="evidence" value="ECO:0007669"/>
    <property type="project" value="TreeGrafter"/>
</dbReference>
<dbReference type="GO" id="GO:0061630">
    <property type="term" value="F:ubiquitin protein ligase activity"/>
    <property type="evidence" value="ECO:0007669"/>
    <property type="project" value="UniProtKB-EC"/>
</dbReference>
<name>A0A158R4F5_9BILA</name>
<dbReference type="InterPro" id="IPR001841">
    <property type="entry name" value="Znf_RING"/>
</dbReference>
<dbReference type="SMART" id="SM00184">
    <property type="entry name" value="RING"/>
    <property type="match status" value="1"/>
</dbReference>
<dbReference type="Pfam" id="PF17146">
    <property type="entry name" value="PIN_6"/>
    <property type="match status" value="1"/>
</dbReference>
<dbReference type="Pfam" id="PF14369">
    <property type="entry name" value="Zn_ribbon_19"/>
    <property type="match status" value="1"/>
</dbReference>
<evidence type="ECO:0000256" key="5">
    <source>
        <dbReference type="ARBA" id="ARBA00022722"/>
    </source>
</evidence>
<dbReference type="PANTHER" id="PTHR12814:SF2">
    <property type="entry name" value="RNA-BINDING PROTEIN NOB1"/>
    <property type="match status" value="1"/>
</dbReference>
<evidence type="ECO:0000256" key="9">
    <source>
        <dbReference type="ARBA" id="ARBA00022801"/>
    </source>
</evidence>
<dbReference type="InterPro" id="IPR036283">
    <property type="entry name" value="NOB1_Zf-like_sf"/>
</dbReference>
<dbReference type="PROSITE" id="PS50089">
    <property type="entry name" value="ZF_RING_2"/>
    <property type="match status" value="1"/>
</dbReference>
<dbReference type="GO" id="GO:0008270">
    <property type="term" value="F:zinc ion binding"/>
    <property type="evidence" value="ECO:0007669"/>
    <property type="project" value="UniProtKB-KW"/>
</dbReference>
<feature type="region of interest" description="Disordered" evidence="12">
    <location>
        <begin position="426"/>
        <end position="481"/>
    </location>
</feature>
<dbReference type="SUPFAM" id="SSF57850">
    <property type="entry name" value="RING/U-box"/>
    <property type="match status" value="1"/>
</dbReference>
<feature type="compositionally biased region" description="Polar residues" evidence="12">
    <location>
        <begin position="454"/>
        <end position="466"/>
    </location>
</feature>
<keyword evidence="5" id="KW-0540">Nuclease</keyword>
<comment type="catalytic activity">
    <reaction evidence="1">
        <text>S-ubiquitinyl-[E2 ubiquitin-conjugating enzyme]-L-cysteine + [acceptor protein]-L-lysine = [E2 ubiquitin-conjugating enzyme]-L-cysteine + N(6)-ubiquitinyl-[acceptor protein]-L-lysine.</text>
        <dbReference type="EC" id="2.3.2.27"/>
    </reaction>
</comment>
<dbReference type="InterPro" id="IPR033411">
    <property type="entry name" value="Ribonuclease_PIN"/>
</dbReference>
<dbReference type="CDD" id="cd09876">
    <property type="entry name" value="PIN_Nob1-like"/>
    <property type="match status" value="1"/>
</dbReference>
<feature type="domain" description="RING-type" evidence="13">
    <location>
        <begin position="574"/>
        <end position="615"/>
    </location>
</feature>
<keyword evidence="8" id="KW-0833">Ubl conjugation pathway</keyword>
<dbReference type="Gene3D" id="3.40.50.1010">
    <property type="entry name" value="5'-nuclease"/>
    <property type="match status" value="1"/>
</dbReference>
<dbReference type="GO" id="GO:0030688">
    <property type="term" value="C:preribosome, small subunit precursor"/>
    <property type="evidence" value="ECO:0007669"/>
    <property type="project" value="TreeGrafter"/>
</dbReference>
<dbReference type="InterPro" id="IPR039525">
    <property type="entry name" value="RNF126-like_zinc-ribbon"/>
</dbReference>
<evidence type="ECO:0000256" key="3">
    <source>
        <dbReference type="ARBA" id="ARBA00012483"/>
    </source>
</evidence>